<feature type="region of interest" description="Disordered" evidence="2">
    <location>
        <begin position="463"/>
        <end position="499"/>
    </location>
</feature>
<comment type="caution">
    <text evidence="4">The sequence shown here is derived from an EMBL/GenBank/DDBJ whole genome shotgun (WGS) entry which is preliminary data.</text>
</comment>
<evidence type="ECO:0000256" key="1">
    <source>
        <dbReference type="ARBA" id="ARBA00023172"/>
    </source>
</evidence>
<dbReference type="InterPro" id="IPR000477">
    <property type="entry name" value="RT_dom"/>
</dbReference>
<protein>
    <submittedName>
        <fullName evidence="4">Transposon Tf2-9 polyprotein</fullName>
    </submittedName>
</protein>
<dbReference type="InterPro" id="IPR011010">
    <property type="entry name" value="DNA_brk_join_enz"/>
</dbReference>
<dbReference type="Pfam" id="PF00078">
    <property type="entry name" value="RVT_1"/>
    <property type="match status" value="1"/>
</dbReference>
<dbReference type="InterPro" id="IPR013762">
    <property type="entry name" value="Integrase-like_cat_sf"/>
</dbReference>
<dbReference type="SUPFAM" id="SSF56672">
    <property type="entry name" value="DNA/RNA polymerases"/>
    <property type="match status" value="1"/>
</dbReference>
<dbReference type="GO" id="GO:0003677">
    <property type="term" value="F:DNA binding"/>
    <property type="evidence" value="ECO:0007669"/>
    <property type="project" value="InterPro"/>
</dbReference>
<keyword evidence="1" id="KW-0233">DNA recombination</keyword>
<dbReference type="AlphaFoldDB" id="A0A2B4RYF0"/>
<evidence type="ECO:0000313" key="5">
    <source>
        <dbReference type="Proteomes" id="UP000225706"/>
    </source>
</evidence>
<evidence type="ECO:0000259" key="3">
    <source>
        <dbReference type="Pfam" id="PF00078"/>
    </source>
</evidence>
<dbReference type="Gene3D" id="3.30.70.270">
    <property type="match status" value="1"/>
</dbReference>
<dbReference type="InterPro" id="IPR043502">
    <property type="entry name" value="DNA/RNA_pol_sf"/>
</dbReference>
<feature type="region of interest" description="Disordered" evidence="2">
    <location>
        <begin position="228"/>
        <end position="248"/>
    </location>
</feature>
<feature type="compositionally biased region" description="Polar residues" evidence="2">
    <location>
        <begin position="228"/>
        <end position="238"/>
    </location>
</feature>
<dbReference type="Gene3D" id="1.10.443.10">
    <property type="entry name" value="Intergrase catalytic core"/>
    <property type="match status" value="1"/>
</dbReference>
<sequence>MLAKESRRLNTFITPWGQYYFSVLPYSISSESEKFQKSMSQILEVLEGVQCNIDDVLKHAPTQSQHDATFNKVLQRLSTASLTLNAAKCEFNMTTIKFLGHIISTQGIQPDPNKVSAVVDMLPPKNVHESYITMESHDAHAQYQSVQAPLPKTMIEPTNYSDAHEVAAETSSGNSHGEDNITNKDLAKMLQSMNENMCQIAEILLEMKQNNPSGVSASMLRMTWTSIRTSTRSPSNQKPPAKKREASASETLLQELTNQLDNDQATGDKIKTELAQIAQKRWGKTLAAAKIKFVAEKYKCPENCTAIKGTKVNSEIWTRLNSKKQSTHLNLSNMQQTIRKVIYANLQTTNLLLSNPTGESNSKIFEPQVESLAMLSHVHTQLSQLRREQIKPTLKSEYNTICSADIPIDSEYLFGDDLARQLGDAKEASKCHPRHVEKNASRESIGDLHAPRLANPAVVRQCSSADATDTSVPESKQNPTNPAKQSVRNSPDLAQTKSHDLPLIRHKLDQYQLSPSAMEVLMASCVLLCLTGQRGQTLLYMDTCSIQELGDGLRIIINEKLKQTKPGKHLAPIKVIAYPDDKRICVWDYLKEYLTRTKPFRKEVTQLLISYAKPFKPVTKDTIARWVRNVLEQSGIDVKKYSPHSSRAASTPHCKAKGLTLTEIMKTTRWSNARTFAQYYDMPLDTDDLNFGNVLLNSTTSN</sequence>
<dbReference type="CDD" id="cd00397">
    <property type="entry name" value="DNA_BRE_C"/>
    <property type="match status" value="1"/>
</dbReference>
<dbReference type="PANTHER" id="PTHR34239">
    <property type="entry name" value="APPLE DOMAIN-CONTAINING PROTEIN"/>
    <property type="match status" value="1"/>
</dbReference>
<dbReference type="EMBL" id="LSMT01000280">
    <property type="protein sequence ID" value="PFX21348.1"/>
    <property type="molecule type" value="Genomic_DNA"/>
</dbReference>
<dbReference type="OrthoDB" id="5988973at2759"/>
<organism evidence="4 5">
    <name type="scientific">Stylophora pistillata</name>
    <name type="common">Smooth cauliflower coral</name>
    <dbReference type="NCBI Taxonomy" id="50429"/>
    <lineage>
        <taxon>Eukaryota</taxon>
        <taxon>Metazoa</taxon>
        <taxon>Cnidaria</taxon>
        <taxon>Anthozoa</taxon>
        <taxon>Hexacorallia</taxon>
        <taxon>Scleractinia</taxon>
        <taxon>Astrocoeniina</taxon>
        <taxon>Pocilloporidae</taxon>
        <taxon>Stylophora</taxon>
    </lineage>
</organism>
<dbReference type="Gene3D" id="3.10.10.10">
    <property type="entry name" value="HIV Type 1 Reverse Transcriptase, subunit A, domain 1"/>
    <property type="match status" value="1"/>
</dbReference>
<reference evidence="5" key="1">
    <citation type="journal article" date="2017" name="bioRxiv">
        <title>Comparative analysis of the genomes of Stylophora pistillata and Acropora digitifera provides evidence for extensive differences between species of corals.</title>
        <authorList>
            <person name="Voolstra C.R."/>
            <person name="Li Y."/>
            <person name="Liew Y.J."/>
            <person name="Baumgarten S."/>
            <person name="Zoccola D."/>
            <person name="Flot J.-F."/>
            <person name="Tambutte S."/>
            <person name="Allemand D."/>
            <person name="Aranda M."/>
        </authorList>
    </citation>
    <scope>NUCLEOTIDE SEQUENCE [LARGE SCALE GENOMIC DNA]</scope>
</reference>
<keyword evidence="5" id="KW-1185">Reference proteome</keyword>
<dbReference type="SUPFAM" id="SSF56349">
    <property type="entry name" value="DNA breaking-rejoining enzymes"/>
    <property type="match status" value="1"/>
</dbReference>
<feature type="region of interest" description="Disordered" evidence="2">
    <location>
        <begin position="425"/>
        <end position="448"/>
    </location>
</feature>
<gene>
    <name evidence="4" type="primary">Tf2-9</name>
    <name evidence="4" type="ORF">AWC38_SpisGene14155</name>
</gene>
<dbReference type="GO" id="GO:0015074">
    <property type="term" value="P:DNA integration"/>
    <property type="evidence" value="ECO:0007669"/>
    <property type="project" value="InterPro"/>
</dbReference>
<accession>A0A2B4RYF0</accession>
<dbReference type="CDD" id="cd01647">
    <property type="entry name" value="RT_LTR"/>
    <property type="match status" value="1"/>
</dbReference>
<proteinExistence type="predicted"/>
<dbReference type="PANTHER" id="PTHR34239:SF2">
    <property type="entry name" value="TRANSPOSABLE ELEMENT P TRANSPOSASE_THAP9 CONSERVED DOMAIN-CONTAINING PROTEIN"/>
    <property type="match status" value="1"/>
</dbReference>
<name>A0A2B4RYF0_STYPI</name>
<dbReference type="Proteomes" id="UP000225706">
    <property type="component" value="Unassembled WGS sequence"/>
</dbReference>
<dbReference type="InterPro" id="IPR043128">
    <property type="entry name" value="Rev_trsase/Diguanyl_cyclase"/>
</dbReference>
<feature type="compositionally biased region" description="Polar residues" evidence="2">
    <location>
        <begin position="463"/>
        <end position="496"/>
    </location>
</feature>
<dbReference type="FunFam" id="3.30.70.270:FF:000003">
    <property type="entry name" value="Transposon Ty3-G Gag-Pol polyprotein"/>
    <property type="match status" value="1"/>
</dbReference>
<dbReference type="GO" id="GO:0006310">
    <property type="term" value="P:DNA recombination"/>
    <property type="evidence" value="ECO:0007669"/>
    <property type="project" value="UniProtKB-KW"/>
</dbReference>
<evidence type="ECO:0000256" key="2">
    <source>
        <dbReference type="SAM" id="MobiDB-lite"/>
    </source>
</evidence>
<feature type="domain" description="Reverse transcriptase" evidence="3">
    <location>
        <begin position="8"/>
        <end position="103"/>
    </location>
</feature>
<evidence type="ECO:0000313" key="4">
    <source>
        <dbReference type="EMBL" id="PFX21348.1"/>
    </source>
</evidence>